<reference evidence="2" key="2">
    <citation type="submission" date="2023-05" db="EMBL/GenBank/DDBJ databases">
        <authorList>
            <consortium name="Lawrence Berkeley National Laboratory"/>
            <person name="Steindorff A."/>
            <person name="Hensen N."/>
            <person name="Bonometti L."/>
            <person name="Westerberg I."/>
            <person name="Brannstrom I.O."/>
            <person name="Guillou S."/>
            <person name="Cros-Aarteil S."/>
            <person name="Calhoun S."/>
            <person name="Haridas S."/>
            <person name="Kuo A."/>
            <person name="Mondo S."/>
            <person name="Pangilinan J."/>
            <person name="Riley R."/>
            <person name="Labutti K."/>
            <person name="Andreopoulos B."/>
            <person name="Lipzen A."/>
            <person name="Chen C."/>
            <person name="Yanf M."/>
            <person name="Daum C."/>
            <person name="Ng V."/>
            <person name="Clum A."/>
            <person name="Ohm R."/>
            <person name="Martin F."/>
            <person name="Silar P."/>
            <person name="Natvig D."/>
            <person name="Lalanne C."/>
            <person name="Gautier V."/>
            <person name="Ament-Velasquez S.L."/>
            <person name="Kruys A."/>
            <person name="Hutchinson M.I."/>
            <person name="Powell A.J."/>
            <person name="Barry K."/>
            <person name="Miller A.N."/>
            <person name="Grigoriev I.V."/>
            <person name="Debuchy R."/>
            <person name="Gladieux P."/>
            <person name="Thoren M.H."/>
            <person name="Johannesson H."/>
        </authorList>
    </citation>
    <scope>NUCLEOTIDE SEQUENCE</scope>
    <source>
        <strain evidence="2">CBS 757.83</strain>
    </source>
</reference>
<feature type="region of interest" description="Disordered" evidence="1">
    <location>
        <begin position="71"/>
        <end position="115"/>
    </location>
</feature>
<gene>
    <name evidence="2" type="ORF">N658DRAFT_11085</name>
</gene>
<proteinExistence type="predicted"/>
<evidence type="ECO:0000313" key="3">
    <source>
        <dbReference type="Proteomes" id="UP001305647"/>
    </source>
</evidence>
<keyword evidence="3" id="KW-1185">Reference proteome</keyword>
<evidence type="ECO:0000313" key="2">
    <source>
        <dbReference type="EMBL" id="KAK4106218.1"/>
    </source>
</evidence>
<organism evidence="2 3">
    <name type="scientific">Parathielavia hyrcaniae</name>
    <dbReference type="NCBI Taxonomy" id="113614"/>
    <lineage>
        <taxon>Eukaryota</taxon>
        <taxon>Fungi</taxon>
        <taxon>Dikarya</taxon>
        <taxon>Ascomycota</taxon>
        <taxon>Pezizomycotina</taxon>
        <taxon>Sordariomycetes</taxon>
        <taxon>Sordariomycetidae</taxon>
        <taxon>Sordariales</taxon>
        <taxon>Chaetomiaceae</taxon>
        <taxon>Parathielavia</taxon>
    </lineage>
</organism>
<reference evidence="2" key="1">
    <citation type="journal article" date="2023" name="Mol. Phylogenet. Evol.">
        <title>Genome-scale phylogeny and comparative genomics of the fungal order Sordariales.</title>
        <authorList>
            <person name="Hensen N."/>
            <person name="Bonometti L."/>
            <person name="Westerberg I."/>
            <person name="Brannstrom I.O."/>
            <person name="Guillou S."/>
            <person name="Cros-Aarteil S."/>
            <person name="Calhoun S."/>
            <person name="Haridas S."/>
            <person name="Kuo A."/>
            <person name="Mondo S."/>
            <person name="Pangilinan J."/>
            <person name="Riley R."/>
            <person name="LaButti K."/>
            <person name="Andreopoulos B."/>
            <person name="Lipzen A."/>
            <person name="Chen C."/>
            <person name="Yan M."/>
            <person name="Daum C."/>
            <person name="Ng V."/>
            <person name="Clum A."/>
            <person name="Steindorff A."/>
            <person name="Ohm R.A."/>
            <person name="Martin F."/>
            <person name="Silar P."/>
            <person name="Natvig D.O."/>
            <person name="Lalanne C."/>
            <person name="Gautier V."/>
            <person name="Ament-Velasquez S.L."/>
            <person name="Kruys A."/>
            <person name="Hutchinson M.I."/>
            <person name="Powell A.J."/>
            <person name="Barry K."/>
            <person name="Miller A.N."/>
            <person name="Grigoriev I.V."/>
            <person name="Debuchy R."/>
            <person name="Gladieux P."/>
            <person name="Hiltunen Thoren M."/>
            <person name="Johannesson H."/>
        </authorList>
    </citation>
    <scope>NUCLEOTIDE SEQUENCE</scope>
    <source>
        <strain evidence="2">CBS 757.83</strain>
    </source>
</reference>
<comment type="caution">
    <text evidence="2">The sequence shown here is derived from an EMBL/GenBank/DDBJ whole genome shotgun (WGS) entry which is preliminary data.</text>
</comment>
<evidence type="ECO:0000256" key="1">
    <source>
        <dbReference type="SAM" id="MobiDB-lite"/>
    </source>
</evidence>
<dbReference type="AlphaFoldDB" id="A0AAN6Q9T4"/>
<protein>
    <submittedName>
        <fullName evidence="2">Uncharacterized protein</fullName>
    </submittedName>
</protein>
<dbReference type="Proteomes" id="UP001305647">
    <property type="component" value="Unassembled WGS sequence"/>
</dbReference>
<accession>A0AAN6Q9T4</accession>
<dbReference type="EMBL" id="MU863624">
    <property type="protein sequence ID" value="KAK4106218.1"/>
    <property type="molecule type" value="Genomic_DNA"/>
</dbReference>
<name>A0AAN6Q9T4_9PEZI</name>
<sequence>MLLFPPLRPWLWPRTLRGSLGKMRYAPPLERPFNAPAGIRFGPATFRHGNPPPPSLGRFLGCSHGHAGHGGLSHPNASIPPRRPGVNTGYTTSISINPGADQPRSWPRGQPKGRSGPVFRIILPPYLCTDPRGLRQGICGHGRLDLSSRKVSQATKAQSCGPHHVEIARQAQPGSTDFITRVDTTRHGWMARSGYEKERSCRHRQSIGSMRVKWRESGHRCI</sequence>